<dbReference type="Proteomes" id="UP001596098">
    <property type="component" value="Unassembled WGS sequence"/>
</dbReference>
<dbReference type="RefSeq" id="WP_128221979.1">
    <property type="nucleotide sequence ID" value="NZ_CP034929.1"/>
</dbReference>
<feature type="region of interest" description="Disordered" evidence="1">
    <location>
        <begin position="182"/>
        <end position="230"/>
    </location>
</feature>
<keyword evidence="4" id="KW-1185">Reference proteome</keyword>
<dbReference type="GO" id="GO:0016746">
    <property type="term" value="F:acyltransferase activity"/>
    <property type="evidence" value="ECO:0007669"/>
    <property type="project" value="UniProtKB-KW"/>
</dbReference>
<keyword evidence="3" id="KW-0012">Acyltransferase</keyword>
<feature type="domain" description="N-acetyltransferase" evidence="2">
    <location>
        <begin position="12"/>
        <end position="173"/>
    </location>
</feature>
<reference evidence="4" key="1">
    <citation type="journal article" date="2019" name="Int. J. Syst. Evol. Microbiol.">
        <title>The Global Catalogue of Microorganisms (GCM) 10K type strain sequencing project: providing services to taxonomists for standard genome sequencing and annotation.</title>
        <authorList>
            <consortium name="The Broad Institute Genomics Platform"/>
            <consortium name="The Broad Institute Genome Sequencing Center for Infectious Disease"/>
            <person name="Wu L."/>
            <person name="Ma J."/>
        </authorList>
    </citation>
    <scope>NUCLEOTIDE SEQUENCE [LARGE SCALE GENOMIC DNA]</scope>
    <source>
        <strain evidence="4">DFY28</strain>
    </source>
</reference>
<name>A0ABW1R0D6_9ACTN</name>
<evidence type="ECO:0000313" key="3">
    <source>
        <dbReference type="EMBL" id="MFC6154928.1"/>
    </source>
</evidence>
<dbReference type="SUPFAM" id="SSF55729">
    <property type="entry name" value="Acyl-CoA N-acyltransferases (Nat)"/>
    <property type="match status" value="1"/>
</dbReference>
<dbReference type="PROSITE" id="PS51186">
    <property type="entry name" value="GNAT"/>
    <property type="match status" value="1"/>
</dbReference>
<keyword evidence="3" id="KW-0808">Transferase</keyword>
<feature type="compositionally biased region" description="Basic and acidic residues" evidence="1">
    <location>
        <begin position="198"/>
        <end position="213"/>
    </location>
</feature>
<accession>A0ABW1R0D6</accession>
<dbReference type="Pfam" id="PF13302">
    <property type="entry name" value="Acetyltransf_3"/>
    <property type="match status" value="1"/>
</dbReference>
<proteinExistence type="predicted"/>
<dbReference type="EC" id="2.3.-.-" evidence="3"/>
<evidence type="ECO:0000313" key="4">
    <source>
        <dbReference type="Proteomes" id="UP001596098"/>
    </source>
</evidence>
<comment type="caution">
    <text evidence="3">The sequence shown here is derived from an EMBL/GenBank/DDBJ whole genome shotgun (WGS) entry which is preliminary data.</text>
</comment>
<evidence type="ECO:0000259" key="2">
    <source>
        <dbReference type="PROSITE" id="PS51186"/>
    </source>
</evidence>
<sequence length="230" mass="25257">MFDVTLRDGTPAIVLPLRREDRERLVEGFEELSDEARRQRFLTPTAHLSESMLNHLVDDVDFIDHVAFVLAVANPEDPQTFDPVAIGRMVRYEDVPEAADVAVTVKDAHQGRGIASALLEVLADQRPEGVTRVVTEVVAGNAASLAMLQRLGPTKVEANGYGAYDVEVELWVAGAVAPEADEAPAELPSAGIPLARPRSSEEHRRRPSIDRRRQQALQARDTVCPWLTPA</sequence>
<dbReference type="InterPro" id="IPR016181">
    <property type="entry name" value="Acyl_CoA_acyltransferase"/>
</dbReference>
<gene>
    <name evidence="3" type="ORF">ACFPWU_14775</name>
</gene>
<dbReference type="InterPro" id="IPR000182">
    <property type="entry name" value="GNAT_dom"/>
</dbReference>
<dbReference type="Gene3D" id="3.40.630.30">
    <property type="match status" value="1"/>
</dbReference>
<protein>
    <submittedName>
        <fullName evidence="3">GNAT family N-acetyltransferase</fullName>
        <ecNumber evidence="3">2.3.-.-</ecNumber>
    </submittedName>
</protein>
<dbReference type="CDD" id="cd04301">
    <property type="entry name" value="NAT_SF"/>
    <property type="match status" value="1"/>
</dbReference>
<organism evidence="3 4">
    <name type="scientific">Nocardioides yefusunii</name>
    <dbReference type="NCBI Taxonomy" id="2500546"/>
    <lineage>
        <taxon>Bacteria</taxon>
        <taxon>Bacillati</taxon>
        <taxon>Actinomycetota</taxon>
        <taxon>Actinomycetes</taxon>
        <taxon>Propionibacteriales</taxon>
        <taxon>Nocardioidaceae</taxon>
        <taxon>Nocardioides</taxon>
    </lineage>
</organism>
<dbReference type="EMBL" id="JBHSQI010000009">
    <property type="protein sequence ID" value="MFC6154928.1"/>
    <property type="molecule type" value="Genomic_DNA"/>
</dbReference>
<evidence type="ECO:0000256" key="1">
    <source>
        <dbReference type="SAM" id="MobiDB-lite"/>
    </source>
</evidence>